<dbReference type="RefSeq" id="WP_068141890.1">
    <property type="nucleotide sequence ID" value="NZ_AP014924.1"/>
</dbReference>
<protein>
    <submittedName>
        <fullName evidence="11">D-ribose transporter ATP binding protein</fullName>
    </submittedName>
</protein>
<name>A0A0K2SLT3_LIMPI</name>
<reference evidence="12" key="1">
    <citation type="submission" date="2015-07" db="EMBL/GenBank/DDBJ databases">
        <title>Complete genome sequence and phylogenetic analysis of Limnochorda pilosa.</title>
        <authorList>
            <person name="Watanabe M."/>
            <person name="Kojima H."/>
            <person name="Fukui M."/>
        </authorList>
    </citation>
    <scope>NUCLEOTIDE SEQUENCE [LARGE SCALE GENOMIC DNA]</scope>
    <source>
        <strain evidence="12">HC45</strain>
    </source>
</reference>
<organism evidence="11 12">
    <name type="scientific">Limnochorda pilosa</name>
    <dbReference type="NCBI Taxonomy" id="1555112"/>
    <lineage>
        <taxon>Bacteria</taxon>
        <taxon>Bacillati</taxon>
        <taxon>Bacillota</taxon>
        <taxon>Limnochordia</taxon>
        <taxon>Limnochordales</taxon>
        <taxon>Limnochordaceae</taxon>
        <taxon>Limnochorda</taxon>
    </lineage>
</organism>
<evidence type="ECO:0000256" key="3">
    <source>
        <dbReference type="ARBA" id="ARBA00022475"/>
    </source>
</evidence>
<accession>A0A0K2SLT3</accession>
<comment type="subcellular location">
    <subcellularLocation>
        <location evidence="1">Cell membrane</location>
        <topology evidence="1">Peripheral membrane protein</topology>
    </subcellularLocation>
</comment>
<evidence type="ECO:0000259" key="10">
    <source>
        <dbReference type="PROSITE" id="PS50893"/>
    </source>
</evidence>
<keyword evidence="7" id="KW-0067">ATP-binding</keyword>
<dbReference type="Gene3D" id="3.40.50.300">
    <property type="entry name" value="P-loop containing nucleotide triphosphate hydrolases"/>
    <property type="match status" value="2"/>
</dbReference>
<dbReference type="CDD" id="cd03216">
    <property type="entry name" value="ABC_Carb_Monos_I"/>
    <property type="match status" value="1"/>
</dbReference>
<dbReference type="GO" id="GO:0005524">
    <property type="term" value="F:ATP binding"/>
    <property type="evidence" value="ECO:0007669"/>
    <property type="project" value="UniProtKB-KW"/>
</dbReference>
<dbReference type="STRING" id="1555112.LIP_2237"/>
<dbReference type="KEGG" id="lpil:LIP_2237"/>
<evidence type="ECO:0000256" key="6">
    <source>
        <dbReference type="ARBA" id="ARBA00022741"/>
    </source>
</evidence>
<gene>
    <name evidence="11" type="ORF">LIP_2237</name>
</gene>
<evidence type="ECO:0000256" key="9">
    <source>
        <dbReference type="ARBA" id="ARBA00023136"/>
    </source>
</evidence>
<evidence type="ECO:0000256" key="4">
    <source>
        <dbReference type="ARBA" id="ARBA00022597"/>
    </source>
</evidence>
<dbReference type="Pfam" id="PF00005">
    <property type="entry name" value="ABC_tran"/>
    <property type="match status" value="2"/>
</dbReference>
<feature type="domain" description="ABC transporter" evidence="10">
    <location>
        <begin position="260"/>
        <end position="497"/>
    </location>
</feature>
<dbReference type="GO" id="GO:0016887">
    <property type="term" value="F:ATP hydrolysis activity"/>
    <property type="evidence" value="ECO:0007669"/>
    <property type="project" value="InterPro"/>
</dbReference>
<evidence type="ECO:0000313" key="12">
    <source>
        <dbReference type="Proteomes" id="UP000065807"/>
    </source>
</evidence>
<dbReference type="GO" id="GO:0005886">
    <property type="term" value="C:plasma membrane"/>
    <property type="evidence" value="ECO:0007669"/>
    <property type="project" value="UniProtKB-SubCell"/>
</dbReference>
<evidence type="ECO:0000256" key="1">
    <source>
        <dbReference type="ARBA" id="ARBA00004202"/>
    </source>
</evidence>
<keyword evidence="2" id="KW-0813">Transport</keyword>
<dbReference type="PROSITE" id="PS50893">
    <property type="entry name" value="ABC_TRANSPORTER_2"/>
    <property type="match status" value="2"/>
</dbReference>
<evidence type="ECO:0000256" key="8">
    <source>
        <dbReference type="ARBA" id="ARBA00022967"/>
    </source>
</evidence>
<dbReference type="InterPro" id="IPR017871">
    <property type="entry name" value="ABC_transporter-like_CS"/>
</dbReference>
<dbReference type="SUPFAM" id="SSF52540">
    <property type="entry name" value="P-loop containing nucleoside triphosphate hydrolases"/>
    <property type="match status" value="2"/>
</dbReference>
<dbReference type="InterPro" id="IPR003439">
    <property type="entry name" value="ABC_transporter-like_ATP-bd"/>
</dbReference>
<evidence type="ECO:0000256" key="2">
    <source>
        <dbReference type="ARBA" id="ARBA00022448"/>
    </source>
</evidence>
<dbReference type="CDD" id="cd03215">
    <property type="entry name" value="ABC_Carb_Monos_II"/>
    <property type="match status" value="1"/>
</dbReference>
<dbReference type="EMBL" id="AP014924">
    <property type="protein sequence ID" value="BAS28078.1"/>
    <property type="molecule type" value="Genomic_DNA"/>
</dbReference>
<proteinExistence type="predicted"/>
<dbReference type="Proteomes" id="UP000065807">
    <property type="component" value="Chromosome"/>
</dbReference>
<dbReference type="OrthoDB" id="9771863at2"/>
<dbReference type="InterPro" id="IPR027417">
    <property type="entry name" value="P-loop_NTPase"/>
</dbReference>
<sequence length="501" mass="56021">MDRPILELRRITKRFPGVLALSDVSFDLHPGEVHCIVGENGAGKSTLIKVMSGIHLPDEGEIRIDGRSVVLDSPRRARESGVATIHQELQYVPGLSIAENLFLGREYTTRWRTIDWTRMWREAGAVLQQVGLTHSPRTPMAALSIAHKQLVEIARAVAMNGRVLIMDEPTSSLTAAEIEELYRIIESMRQAGVGVVFISHRLEDVRRIADRVTVLRDGRRVVTVEDGRSVRSDDLIRWMAGETLPLSRTAAGRRIGQAVLRVENVTRRGLVHDVSFTLKRGEILGFAGLVGSGRTELMRSIFGADPMDSGRIELDNRTLRLRGAWDAVRHGIGFLPEDRKGQGLMLDLPVRFNVTLAGLRQLAKSGRIDLQRERRIVDRFVGELRIKTPGVEWPVRYLSGGNQQKVVIARWLLTESRVLIFDEPTRGVDVAGKAEIHRWILRLAEQGLGIIVVSSEIPELLDICDRILVMRDGRIAGELKGQNATKEDILRLQMGEEGYVG</sequence>
<keyword evidence="6" id="KW-0547">Nucleotide-binding</keyword>
<keyword evidence="9" id="KW-0472">Membrane</keyword>
<reference evidence="12" key="2">
    <citation type="journal article" date="2016" name="Int. J. Syst. Evol. Microbiol.">
        <title>Complete genome sequence and cell structure of Limnochorda pilosa, a Gram-negative spore-former within the phylum Firmicutes.</title>
        <authorList>
            <person name="Watanabe M."/>
            <person name="Kojima H."/>
            <person name="Fukui M."/>
        </authorList>
    </citation>
    <scope>NUCLEOTIDE SEQUENCE [LARGE SCALE GENOMIC DNA]</scope>
    <source>
        <strain evidence="12">HC45</strain>
    </source>
</reference>
<dbReference type="InterPro" id="IPR003593">
    <property type="entry name" value="AAA+_ATPase"/>
</dbReference>
<evidence type="ECO:0000256" key="5">
    <source>
        <dbReference type="ARBA" id="ARBA00022737"/>
    </source>
</evidence>
<dbReference type="FunFam" id="3.40.50.300:FF:000127">
    <property type="entry name" value="Ribose import ATP-binding protein RbsA"/>
    <property type="match status" value="1"/>
</dbReference>
<dbReference type="PROSITE" id="PS00211">
    <property type="entry name" value="ABC_TRANSPORTER_1"/>
    <property type="match status" value="1"/>
</dbReference>
<keyword evidence="8" id="KW-1278">Translocase</keyword>
<keyword evidence="12" id="KW-1185">Reference proteome</keyword>
<evidence type="ECO:0000313" key="11">
    <source>
        <dbReference type="EMBL" id="BAS28078.1"/>
    </source>
</evidence>
<dbReference type="InterPro" id="IPR050107">
    <property type="entry name" value="ABC_carbohydrate_import_ATPase"/>
</dbReference>
<keyword evidence="5" id="KW-0677">Repeat</keyword>
<keyword evidence="3" id="KW-1003">Cell membrane</keyword>
<keyword evidence="4" id="KW-0762">Sugar transport</keyword>
<feature type="domain" description="ABC transporter" evidence="10">
    <location>
        <begin position="6"/>
        <end position="243"/>
    </location>
</feature>
<evidence type="ECO:0000256" key="7">
    <source>
        <dbReference type="ARBA" id="ARBA00022840"/>
    </source>
</evidence>
<dbReference type="PANTHER" id="PTHR43790:SF3">
    <property type="entry name" value="D-ALLOSE IMPORT ATP-BINDING PROTEIN ALSA-RELATED"/>
    <property type="match status" value="1"/>
</dbReference>
<dbReference type="PANTHER" id="PTHR43790">
    <property type="entry name" value="CARBOHYDRATE TRANSPORT ATP-BINDING PROTEIN MG119-RELATED"/>
    <property type="match status" value="1"/>
</dbReference>
<dbReference type="AlphaFoldDB" id="A0A0K2SLT3"/>
<dbReference type="SMART" id="SM00382">
    <property type="entry name" value="AAA"/>
    <property type="match status" value="2"/>
</dbReference>